<evidence type="ECO:0000256" key="3">
    <source>
        <dbReference type="ARBA" id="ARBA00022670"/>
    </source>
</evidence>
<dbReference type="GO" id="GO:0006508">
    <property type="term" value="P:proteolysis"/>
    <property type="evidence" value="ECO:0007669"/>
    <property type="project" value="UniProtKB-KW"/>
</dbReference>
<feature type="transmembrane region" description="Helical" evidence="8">
    <location>
        <begin position="135"/>
        <end position="161"/>
    </location>
</feature>
<organism evidence="9">
    <name type="scientific">uncultured Acetothermia bacterium</name>
    <dbReference type="NCBI Taxonomy" id="236499"/>
    <lineage>
        <taxon>Bacteria</taxon>
        <taxon>Candidatus Bipolaricaulota</taxon>
        <taxon>environmental samples</taxon>
    </lineage>
</organism>
<evidence type="ECO:0000256" key="7">
    <source>
        <dbReference type="ARBA" id="ARBA00023136"/>
    </source>
</evidence>
<keyword evidence="7 8" id="KW-0472">Membrane</keyword>
<proteinExistence type="predicted"/>
<feature type="transmembrane region" description="Helical" evidence="8">
    <location>
        <begin position="173"/>
        <end position="195"/>
    </location>
</feature>
<dbReference type="InterPro" id="IPR026392">
    <property type="entry name" value="Exo/Archaeosortase_dom"/>
</dbReference>
<dbReference type="Pfam" id="PF09721">
    <property type="entry name" value="Exosortase_EpsH"/>
    <property type="match status" value="1"/>
</dbReference>
<dbReference type="GO" id="GO:0005886">
    <property type="term" value="C:plasma membrane"/>
    <property type="evidence" value="ECO:0007669"/>
    <property type="project" value="UniProtKB-SubCell"/>
</dbReference>
<name>H5S9X3_9BACT</name>
<keyword evidence="4 8" id="KW-0812">Transmembrane</keyword>
<dbReference type="NCBIfam" id="TIGR04178">
    <property type="entry name" value="exo_archaeo"/>
    <property type="match status" value="1"/>
</dbReference>
<reference evidence="9" key="2">
    <citation type="journal article" date="2012" name="PLoS ONE">
        <title>A Deeply Branching Thermophilic Bacterium with an Ancient Acetyl-CoA Pathway Dominates a Subsurface Ecosystem.</title>
        <authorList>
            <person name="Takami H."/>
            <person name="Noguchi H."/>
            <person name="Takaki Y."/>
            <person name="Uchiyama I."/>
            <person name="Toyoda A."/>
            <person name="Nishi S."/>
            <person name="Chee G.-J."/>
            <person name="Arai W."/>
            <person name="Nunoura T."/>
            <person name="Itoh T."/>
            <person name="Hattori M."/>
            <person name="Takai K."/>
        </authorList>
    </citation>
    <scope>NUCLEOTIDE SEQUENCE</scope>
</reference>
<keyword evidence="2" id="KW-1003">Cell membrane</keyword>
<evidence type="ECO:0000256" key="4">
    <source>
        <dbReference type="ARBA" id="ARBA00022692"/>
    </source>
</evidence>
<evidence type="ECO:0000256" key="2">
    <source>
        <dbReference type="ARBA" id="ARBA00022475"/>
    </source>
</evidence>
<evidence type="ECO:0000256" key="1">
    <source>
        <dbReference type="ARBA" id="ARBA00004651"/>
    </source>
</evidence>
<reference evidence="9" key="1">
    <citation type="journal article" date="2005" name="Environ. Microbiol.">
        <title>Genetic and functional properties of uncultivated thermophilic crenarchaeotes from a subsurface gold mine as revealed by analysis of genome fragments.</title>
        <authorList>
            <person name="Nunoura T."/>
            <person name="Hirayama H."/>
            <person name="Takami H."/>
            <person name="Oida H."/>
            <person name="Nishi S."/>
            <person name="Shimamura S."/>
            <person name="Suzuki Y."/>
            <person name="Inagaki F."/>
            <person name="Takai K."/>
            <person name="Nealson K.H."/>
            <person name="Horikoshi K."/>
        </authorList>
    </citation>
    <scope>NUCLEOTIDE SEQUENCE</scope>
</reference>
<comment type="subcellular location">
    <subcellularLocation>
        <location evidence="1">Cell membrane</location>
        <topology evidence="1">Multi-pass membrane protein</topology>
    </subcellularLocation>
</comment>
<feature type="transmembrane region" description="Helical" evidence="8">
    <location>
        <begin position="40"/>
        <end position="65"/>
    </location>
</feature>
<keyword evidence="3" id="KW-0645">Protease</keyword>
<evidence type="ECO:0000256" key="6">
    <source>
        <dbReference type="ARBA" id="ARBA00022989"/>
    </source>
</evidence>
<keyword evidence="6 8" id="KW-1133">Transmembrane helix</keyword>
<feature type="transmembrane region" description="Helical" evidence="8">
    <location>
        <begin position="107"/>
        <end position="128"/>
    </location>
</feature>
<dbReference type="GO" id="GO:0008233">
    <property type="term" value="F:peptidase activity"/>
    <property type="evidence" value="ECO:0007669"/>
    <property type="project" value="UniProtKB-KW"/>
</dbReference>
<dbReference type="EMBL" id="AP011644">
    <property type="protein sequence ID" value="BAL52959.1"/>
    <property type="molecule type" value="Genomic_DNA"/>
</dbReference>
<keyword evidence="5" id="KW-0378">Hydrolase</keyword>
<dbReference type="AlphaFoldDB" id="H5S9X3"/>
<dbReference type="InterPro" id="IPR019127">
    <property type="entry name" value="Exosortase"/>
</dbReference>
<evidence type="ECO:0000256" key="5">
    <source>
        <dbReference type="ARBA" id="ARBA00022801"/>
    </source>
</evidence>
<evidence type="ECO:0000313" key="9">
    <source>
        <dbReference type="EMBL" id="BAL52959.1"/>
    </source>
</evidence>
<feature type="transmembrane region" description="Helical" evidence="8">
    <location>
        <begin position="77"/>
        <end position="95"/>
    </location>
</feature>
<protein>
    <submittedName>
        <fullName evidence="9">Hypothetical conserved protein</fullName>
    </submittedName>
</protein>
<gene>
    <name evidence="9" type="ORF">HGMM_F03H09C18</name>
</gene>
<evidence type="ECO:0000256" key="8">
    <source>
        <dbReference type="SAM" id="Phobius"/>
    </source>
</evidence>
<sequence>MARKKHKHTHKEQPALEQKFDQFVTATVTRVQNFWQRNSLIIRAWAVFALMIVVLTTLLLFLNLYTSFDSWLNHATAAMLAGALWLLGAGGQSIGTVVTSKIFSAEIITECTAIFPIMIFVAAVIAYPSGWRKKLWGILFGVPAILFVNLIRLVTLFYIGYWFPGVFETAHLLVWQSLIIFFAVLFWLVWVEVFVHRGQIQHA</sequence>
<accession>H5S9X3</accession>